<dbReference type="Pfam" id="PF10756">
    <property type="entry name" value="bPH_6"/>
    <property type="match status" value="1"/>
</dbReference>
<dbReference type="InterPro" id="IPR019692">
    <property type="entry name" value="CFP-6_PH"/>
</dbReference>
<proteinExistence type="predicted"/>
<comment type="caution">
    <text evidence="2">The sequence shown here is derived from an EMBL/GenBank/DDBJ whole genome shotgun (WGS) entry which is preliminary data.</text>
</comment>
<protein>
    <submittedName>
        <fullName evidence="2">PH domain-containing protein</fullName>
    </submittedName>
</protein>
<dbReference type="RefSeq" id="WP_072812629.1">
    <property type="nucleotide sequence ID" value="NZ_JAHWLX010000120.1"/>
</dbReference>
<reference evidence="2 3" key="1">
    <citation type="submission" date="2019-10" db="EMBL/GenBank/DDBJ databases">
        <title>Draft Genome Assembly of Rhodococcus zopfii DSM44189.</title>
        <authorList>
            <person name="Sutton J.M."/>
            <person name="Akob D.M."/>
            <person name="Bushman T.J."/>
        </authorList>
    </citation>
    <scope>NUCLEOTIDE SEQUENCE [LARGE SCALE GENOMIC DNA]</scope>
    <source>
        <strain evidence="2 3">DSM 44189</strain>
    </source>
</reference>
<feature type="domain" description="Low molecular weight protein antigen 6 PH" evidence="1">
    <location>
        <begin position="61"/>
        <end position="130"/>
    </location>
</feature>
<dbReference type="EMBL" id="WBMO01000001">
    <property type="protein sequence ID" value="MDV2475027.1"/>
    <property type="molecule type" value="Genomic_DNA"/>
</dbReference>
<gene>
    <name evidence="2" type="ORF">F8M49_05570</name>
</gene>
<dbReference type="Proteomes" id="UP001275440">
    <property type="component" value="Unassembled WGS sequence"/>
</dbReference>
<organism evidence="2 3">
    <name type="scientific">Rhodococcus zopfii</name>
    <dbReference type="NCBI Taxonomy" id="43772"/>
    <lineage>
        <taxon>Bacteria</taxon>
        <taxon>Bacillati</taxon>
        <taxon>Actinomycetota</taxon>
        <taxon>Actinomycetes</taxon>
        <taxon>Mycobacteriales</taxon>
        <taxon>Nocardiaceae</taxon>
        <taxon>Rhodococcus</taxon>
    </lineage>
</organism>
<name>A0ABU3WMM5_9NOCA</name>
<evidence type="ECO:0000313" key="2">
    <source>
        <dbReference type="EMBL" id="MDV2475027.1"/>
    </source>
</evidence>
<sequence>MPPSSSSHTPETTTRVIRISRLSLLACGFLLLAVASPAMAWPAAFSWMLVIPFLVLAWILRVRTVVGPDGITARATFSTTRIGWDALAGIRFPKRGWARATLTDGSEVPLPVVTFGRLPELAEASGGRITDPYAAADAARAAEAAARATESDDATK</sequence>
<evidence type="ECO:0000313" key="3">
    <source>
        <dbReference type="Proteomes" id="UP001275440"/>
    </source>
</evidence>
<evidence type="ECO:0000259" key="1">
    <source>
        <dbReference type="Pfam" id="PF10756"/>
    </source>
</evidence>
<accession>A0ABU3WMM5</accession>
<keyword evidence="3" id="KW-1185">Reference proteome</keyword>